<keyword evidence="8" id="KW-0239">DNA-directed DNA polymerase</keyword>
<dbReference type="InterPro" id="IPR016195">
    <property type="entry name" value="Pol/histidinol_Pase-like"/>
</dbReference>
<comment type="function">
    <text evidence="9">DNA polymerase III is a complex, multichain enzyme responsible for most of the replicative synthesis in bacteria. This DNA polymerase also exhibits 3' to 5' exonuclease activity. The alpha chain is the DNA polymerase.</text>
</comment>
<evidence type="ECO:0000313" key="13">
    <source>
        <dbReference type="EMBL" id="GAA0357245.1"/>
    </source>
</evidence>
<dbReference type="InterPro" id="IPR003141">
    <property type="entry name" value="Pol/His_phosphatase_N"/>
</dbReference>
<keyword evidence="7" id="KW-0235">DNA replication</keyword>
<accession>A0ABN0X7L8</accession>
<keyword evidence="14" id="KW-1185">Reference proteome</keyword>
<comment type="subunit">
    <text evidence="10">DNA polymerase III contains a core (composed of alpha, epsilon and theta chains) that associates with a tau subunit. This core dimerizes to form the POLIII' complex. PolIII' associates with the gamma complex (composed of gamma, delta, delta', psi and chi chains) and with the beta chain to form the complete DNA polymerase III complex.</text>
</comment>
<evidence type="ECO:0000313" key="14">
    <source>
        <dbReference type="Proteomes" id="UP001501166"/>
    </source>
</evidence>
<dbReference type="Gene3D" id="3.20.20.140">
    <property type="entry name" value="Metal-dependent hydrolases"/>
    <property type="match status" value="1"/>
</dbReference>
<protein>
    <recommendedName>
        <fullName evidence="4">DNA polymerase III subunit alpha</fullName>
        <ecNumber evidence="3">2.7.7.7</ecNumber>
    </recommendedName>
</protein>
<dbReference type="NCBIfam" id="NF004226">
    <property type="entry name" value="PRK05673.1"/>
    <property type="match status" value="1"/>
</dbReference>
<dbReference type="Proteomes" id="UP001501166">
    <property type="component" value="Unassembled WGS sequence"/>
</dbReference>
<evidence type="ECO:0000256" key="6">
    <source>
        <dbReference type="ARBA" id="ARBA00022695"/>
    </source>
</evidence>
<evidence type="ECO:0000256" key="7">
    <source>
        <dbReference type="ARBA" id="ARBA00022705"/>
    </source>
</evidence>
<dbReference type="InterPro" id="IPR029460">
    <property type="entry name" value="DNAPol_HHH"/>
</dbReference>
<evidence type="ECO:0000259" key="12">
    <source>
        <dbReference type="SMART" id="SM00481"/>
    </source>
</evidence>
<dbReference type="InterPro" id="IPR040982">
    <property type="entry name" value="DNA_pol3_finger"/>
</dbReference>
<dbReference type="SUPFAM" id="SSF89550">
    <property type="entry name" value="PHP domain-like"/>
    <property type="match status" value="1"/>
</dbReference>
<dbReference type="EC" id="2.7.7.7" evidence="3"/>
<evidence type="ECO:0000256" key="8">
    <source>
        <dbReference type="ARBA" id="ARBA00022932"/>
    </source>
</evidence>
<dbReference type="Pfam" id="PF07733">
    <property type="entry name" value="DNA_pol3_alpha"/>
    <property type="match status" value="1"/>
</dbReference>
<dbReference type="NCBIfam" id="TIGR00594">
    <property type="entry name" value="polc"/>
    <property type="match status" value="1"/>
</dbReference>
<name>A0ABN0X7L8_9LACT</name>
<evidence type="ECO:0000256" key="2">
    <source>
        <dbReference type="ARBA" id="ARBA00009496"/>
    </source>
</evidence>
<evidence type="ECO:0000256" key="9">
    <source>
        <dbReference type="ARBA" id="ARBA00025611"/>
    </source>
</evidence>
<comment type="catalytic activity">
    <reaction evidence="11">
        <text>DNA(n) + a 2'-deoxyribonucleoside 5'-triphosphate = DNA(n+1) + diphosphate</text>
        <dbReference type="Rhea" id="RHEA:22508"/>
        <dbReference type="Rhea" id="RHEA-COMP:17339"/>
        <dbReference type="Rhea" id="RHEA-COMP:17340"/>
        <dbReference type="ChEBI" id="CHEBI:33019"/>
        <dbReference type="ChEBI" id="CHEBI:61560"/>
        <dbReference type="ChEBI" id="CHEBI:173112"/>
        <dbReference type="EC" id="2.7.7.7"/>
    </reaction>
</comment>
<comment type="subcellular location">
    <subcellularLocation>
        <location evidence="1">Cytoplasm</location>
    </subcellularLocation>
</comment>
<dbReference type="InterPro" id="IPR004365">
    <property type="entry name" value="NA-bd_OB_tRNA"/>
</dbReference>
<dbReference type="Gene3D" id="1.10.150.870">
    <property type="match status" value="1"/>
</dbReference>
<keyword evidence="5" id="KW-0808">Transferase</keyword>
<dbReference type="CDD" id="cd07431">
    <property type="entry name" value="PHP_PolIIIA"/>
    <property type="match status" value="1"/>
</dbReference>
<comment type="caution">
    <text evidence="13">The sequence shown here is derived from an EMBL/GenBank/DDBJ whole genome shotgun (WGS) entry which is preliminary data.</text>
</comment>
<organism evidence="13 14">
    <name type="scientific">Alkalibacterium iburiense</name>
    <dbReference type="NCBI Taxonomy" id="290589"/>
    <lineage>
        <taxon>Bacteria</taxon>
        <taxon>Bacillati</taxon>
        <taxon>Bacillota</taxon>
        <taxon>Bacilli</taxon>
        <taxon>Lactobacillales</taxon>
        <taxon>Carnobacteriaceae</taxon>
        <taxon>Alkalibacterium</taxon>
    </lineage>
</organism>
<evidence type="ECO:0000256" key="4">
    <source>
        <dbReference type="ARBA" id="ARBA00019114"/>
    </source>
</evidence>
<sequence length="1105" mass="126221">MDFVPLQVMSSYTLLNSTVTIPSLVKKSKDYGYPAIALTDKNVMHGAVEFYKEAKKQGMKPIIGLTLDVFLNESTEENMTLILLAKNNKGYQQLLDISTDIMLHSKKFMVHELANSTKDMVTIISSENRMDSNEEAWDAFLQVLSQDYELVYLGVDASDSSEEMLAYMSELSKLYGLPLVANEPVYSLSQDESRSLKVLHAIKEQETVTFEELDSSKNKFYLRGKKALLQTYQTDQLSEAIENTILIADQINIEFNWKTVLPNYTTPKNIPSEDYLIHLSKKQLKEKVPHYTEDYIQRLEKELSIINKMGFADYFLIVWDLMRFAHKQNIVTGSGRGSAAGSLVSYVLNITDVDPIEYDLLFDRFLNEERYSLPDIDLDFPDNKRDLILNYVLNKYGKEHVAQIATFGTFAAKMAIRDTGRVLGLDSQALKKWSNAIPNQLGMTLKKAYKESKALKELIEESEFNKTLFKIAYNLEGLPRHVSTHAAGVVISKDPLIYSTALQEGSSNLPLTQFTMNDIETVGLLKMDFLGLKNLTILADCISNTPEMTGTIKEKLDSISLSDQETLKLFEEGDTNGIFQFESSGIQNVLRKLGASSFEDIVAVNALYRPGPMEQIDRFIARKKGKEPIQYLHPDLKEITEVTNGVMIYQEQVMKVASKIAGYSLAEADILRRAISKKIKEEIDAGRKQFVAGAKERGYTRETATDIYNHIERFANYGFNRSHAVSYSKLAFQLAYFKAHYPAAFYVSLMKATANNKEKLKTYMLEVRNRQIKVLPPDINRSEADFTVRNQEINFGLNVVKGLRKDFIQSILYERKRNGPYKDLLTFINRIDERWRKEQTILPLIHAGCFDQLAENRNTLIHSLEPMIDSVTMSKGNIELFESLAPRYDRKDELSLEEKLDQEMEATGFYFSGHPTEQFQREKEKLKGTFLLEAVEGQYKTHIVLVNAIKRIQTKRGEPMAFVDISDSTGEATCILFPADYRKYGRLIQKDAVIVLEGKSEWKKGQLNILTSKIQDISQIKWSEEADSKKSERLFLRFNNLAEQKDLFEQVLTVLQKNKGATPVIVYDQTSKRKEKLKQHYNVSPNQSCIQTLNELLEKPNVILQ</sequence>
<comment type="similarity">
    <text evidence="2">Belongs to the DNA polymerase type-C family. DnaE subfamily.</text>
</comment>
<dbReference type="Gene3D" id="1.10.10.1600">
    <property type="entry name" value="Bacterial DNA polymerase III alpha subunit, thumb domain"/>
    <property type="match status" value="1"/>
</dbReference>
<dbReference type="Pfam" id="PF14579">
    <property type="entry name" value="HHH_6"/>
    <property type="match status" value="1"/>
</dbReference>
<dbReference type="EMBL" id="BAAACW010000046">
    <property type="protein sequence ID" value="GAA0357245.1"/>
    <property type="molecule type" value="Genomic_DNA"/>
</dbReference>
<dbReference type="InterPro" id="IPR041931">
    <property type="entry name" value="DNA_pol3_alpha_thumb_dom"/>
</dbReference>
<dbReference type="PANTHER" id="PTHR32294">
    <property type="entry name" value="DNA POLYMERASE III SUBUNIT ALPHA"/>
    <property type="match status" value="1"/>
</dbReference>
<dbReference type="InterPro" id="IPR004805">
    <property type="entry name" value="DnaE2/DnaE/PolC"/>
</dbReference>
<gene>
    <name evidence="13" type="primary">dnaE</name>
    <name evidence="13" type="ORF">GCM10008932_07650</name>
</gene>
<keyword evidence="6" id="KW-0548">Nucleotidyltransferase</keyword>
<dbReference type="Pfam" id="PF01336">
    <property type="entry name" value="tRNA_anti-codon"/>
    <property type="match status" value="1"/>
</dbReference>
<dbReference type="RefSeq" id="WP_343754190.1">
    <property type="nucleotide sequence ID" value="NZ_BAAACW010000046.1"/>
</dbReference>
<dbReference type="InterPro" id="IPR004013">
    <property type="entry name" value="PHP_dom"/>
</dbReference>
<dbReference type="Pfam" id="PF17657">
    <property type="entry name" value="DNA_pol3_finger"/>
    <property type="match status" value="1"/>
</dbReference>
<proteinExistence type="inferred from homology"/>
<evidence type="ECO:0000256" key="11">
    <source>
        <dbReference type="ARBA" id="ARBA00049244"/>
    </source>
</evidence>
<evidence type="ECO:0000256" key="5">
    <source>
        <dbReference type="ARBA" id="ARBA00022679"/>
    </source>
</evidence>
<dbReference type="CDD" id="cd04485">
    <property type="entry name" value="DnaE_OBF"/>
    <property type="match status" value="1"/>
</dbReference>
<evidence type="ECO:0000256" key="10">
    <source>
        <dbReference type="ARBA" id="ARBA00026073"/>
    </source>
</evidence>
<dbReference type="Pfam" id="PF02811">
    <property type="entry name" value="PHP"/>
    <property type="match status" value="1"/>
</dbReference>
<feature type="domain" description="Polymerase/histidinol phosphatase N-terminal" evidence="12">
    <location>
        <begin position="4"/>
        <end position="71"/>
    </location>
</feature>
<evidence type="ECO:0000256" key="1">
    <source>
        <dbReference type="ARBA" id="ARBA00004496"/>
    </source>
</evidence>
<dbReference type="PANTHER" id="PTHR32294:SF0">
    <property type="entry name" value="DNA POLYMERASE III SUBUNIT ALPHA"/>
    <property type="match status" value="1"/>
</dbReference>
<dbReference type="SMART" id="SM00481">
    <property type="entry name" value="POLIIIAc"/>
    <property type="match status" value="1"/>
</dbReference>
<evidence type="ECO:0000256" key="3">
    <source>
        <dbReference type="ARBA" id="ARBA00012417"/>
    </source>
</evidence>
<reference evidence="13 14" key="1">
    <citation type="journal article" date="2019" name="Int. J. Syst. Evol. Microbiol.">
        <title>The Global Catalogue of Microorganisms (GCM) 10K type strain sequencing project: providing services to taxonomists for standard genome sequencing and annotation.</title>
        <authorList>
            <consortium name="The Broad Institute Genomics Platform"/>
            <consortium name="The Broad Institute Genome Sequencing Center for Infectious Disease"/>
            <person name="Wu L."/>
            <person name="Ma J."/>
        </authorList>
    </citation>
    <scope>NUCLEOTIDE SEQUENCE [LARGE SCALE GENOMIC DNA]</scope>
    <source>
        <strain evidence="13 14">JCM 12662</strain>
    </source>
</reference>
<dbReference type="InterPro" id="IPR011708">
    <property type="entry name" value="DNA_pol3_alpha_NTPase_dom"/>
</dbReference>